<reference evidence="2 3" key="1">
    <citation type="submission" date="2021-03" db="EMBL/GenBank/DDBJ databases">
        <title>Sequencing the genomes of 1000 actinobacteria strains.</title>
        <authorList>
            <person name="Klenk H.-P."/>
        </authorList>
    </citation>
    <scope>NUCLEOTIDE SEQUENCE [LARGE SCALE GENOMIC DNA]</scope>
    <source>
        <strain evidence="2 3">DSM 44506</strain>
    </source>
</reference>
<organism evidence="2 3">
    <name type="scientific">Corynebacterium freneyi</name>
    <dbReference type="NCBI Taxonomy" id="134034"/>
    <lineage>
        <taxon>Bacteria</taxon>
        <taxon>Bacillati</taxon>
        <taxon>Actinomycetota</taxon>
        <taxon>Actinomycetes</taxon>
        <taxon>Mycobacteriales</taxon>
        <taxon>Corynebacteriaceae</taxon>
        <taxon>Corynebacterium</taxon>
    </lineage>
</organism>
<dbReference type="EMBL" id="JAGINY010000001">
    <property type="protein sequence ID" value="MBP2333069.1"/>
    <property type="molecule type" value="Genomic_DNA"/>
</dbReference>
<evidence type="ECO:0000256" key="1">
    <source>
        <dbReference type="SAM" id="MobiDB-lite"/>
    </source>
</evidence>
<evidence type="ECO:0000313" key="2">
    <source>
        <dbReference type="EMBL" id="MBP2333069.1"/>
    </source>
</evidence>
<dbReference type="RefSeq" id="WP_209653638.1">
    <property type="nucleotide sequence ID" value="NZ_CP047357.1"/>
</dbReference>
<evidence type="ECO:0000313" key="3">
    <source>
        <dbReference type="Proteomes" id="UP001519305"/>
    </source>
</evidence>
<sequence length="59" mass="6957">MSWSPADDYDDYGRYRPHPYPNRRGYSFSNCSPGCCRNGLRLCEEPRDADDDLYEEDDD</sequence>
<accession>A0ABS4U969</accession>
<feature type="region of interest" description="Disordered" evidence="1">
    <location>
        <begin position="1"/>
        <end position="30"/>
    </location>
</feature>
<name>A0ABS4U969_9CORY</name>
<dbReference type="Proteomes" id="UP001519305">
    <property type="component" value="Unassembled WGS sequence"/>
</dbReference>
<gene>
    <name evidence="2" type="ORF">JOF33_001768</name>
</gene>
<proteinExistence type="predicted"/>
<protein>
    <submittedName>
        <fullName evidence="2">Uncharacterized protein</fullName>
    </submittedName>
</protein>
<comment type="caution">
    <text evidence="2">The sequence shown here is derived from an EMBL/GenBank/DDBJ whole genome shotgun (WGS) entry which is preliminary data.</text>
</comment>
<keyword evidence="3" id="KW-1185">Reference proteome</keyword>